<dbReference type="VEuPathDB" id="FungiDB:An09g05520"/>
<name>A0A505ICP8_ASPNG</name>
<dbReference type="VEuPathDB" id="FungiDB:M747DRAFT_128260"/>
<feature type="region of interest" description="Disordered" evidence="1">
    <location>
        <begin position="1"/>
        <end position="39"/>
    </location>
</feature>
<protein>
    <submittedName>
        <fullName evidence="2">Pyridine nucleotide-disulfide oxidoreductase family protein</fullName>
    </submittedName>
</protein>
<gene>
    <name evidence="2" type="ORF">CAN33_0025045</name>
</gene>
<comment type="caution">
    <text evidence="2">The sequence shown here is derived from an EMBL/GenBank/DDBJ whole genome shotgun (WGS) entry which is preliminary data.</text>
</comment>
<accession>A0A505ICP8</accession>
<dbReference type="EMBL" id="NKJJ02000005">
    <property type="protein sequence ID" value="TPR06932.1"/>
    <property type="molecule type" value="Genomic_DNA"/>
</dbReference>
<dbReference type="VEuPathDB" id="FungiDB:ATCC64974_8730"/>
<feature type="compositionally biased region" description="Basic and acidic residues" evidence="1">
    <location>
        <begin position="24"/>
        <end position="39"/>
    </location>
</feature>
<organism evidence="2 3">
    <name type="scientific">Aspergillus niger</name>
    <dbReference type="NCBI Taxonomy" id="5061"/>
    <lineage>
        <taxon>Eukaryota</taxon>
        <taxon>Fungi</taxon>
        <taxon>Dikarya</taxon>
        <taxon>Ascomycota</taxon>
        <taxon>Pezizomycotina</taxon>
        <taxon>Eurotiomycetes</taxon>
        <taxon>Eurotiomycetidae</taxon>
        <taxon>Eurotiales</taxon>
        <taxon>Aspergillaceae</taxon>
        <taxon>Aspergillus</taxon>
        <taxon>Aspergillus subgen. Circumdati</taxon>
    </lineage>
</organism>
<evidence type="ECO:0000313" key="3">
    <source>
        <dbReference type="Proteomes" id="UP000197666"/>
    </source>
</evidence>
<sequence length="193" mass="20711">MATAMHDDEYRSMPPTGGEGCRPPGDHLETGRAVDPHSSVEDYSRAAVVAAKFPDSSGAEAEAVPVRPAGKRNAVVRRRPKGIPFAVAAVVVHDILPEAEEVAVLYCHMHYVVGGIGVDDGIQAEEGWIVELADAENRTWIAPAIWTEMHCEVGMETVFGIGNHAGVICAVVNEIVTVNENSSRWRCRCIVGA</sequence>
<dbReference type="AlphaFoldDB" id="A0A505ICP8"/>
<dbReference type="Proteomes" id="UP000197666">
    <property type="component" value="Unassembled WGS sequence"/>
</dbReference>
<dbReference type="VEuPathDB" id="FungiDB:ASPNIDRAFT2_1001310"/>
<evidence type="ECO:0000313" key="2">
    <source>
        <dbReference type="EMBL" id="TPR06932.1"/>
    </source>
</evidence>
<evidence type="ECO:0000256" key="1">
    <source>
        <dbReference type="SAM" id="MobiDB-lite"/>
    </source>
</evidence>
<reference evidence="3" key="1">
    <citation type="submission" date="2018-10" db="EMBL/GenBank/DDBJ databases">
        <title>FDA dAtabase for Regulatory Grade micrObial Sequences (FDA-ARGOS): Supporting development and validation of Infectious Disease Dx tests.</title>
        <authorList>
            <person name="Kerrigan L."/>
            <person name="Tallon L."/>
            <person name="Sadzewicz L."/>
            <person name="Sengamalay N."/>
            <person name="Ott S."/>
            <person name="Godinez A."/>
            <person name="Nagaraj S."/>
            <person name="Vavikolanu K."/>
            <person name="Nadendla S."/>
            <person name="George J."/>
            <person name="Sichtig H."/>
        </authorList>
    </citation>
    <scope>NUCLEOTIDE SEQUENCE [LARGE SCALE GENOMIC DNA]</scope>
    <source>
        <strain evidence="3">FDAARGOS_311</strain>
    </source>
</reference>
<feature type="compositionally biased region" description="Basic and acidic residues" evidence="1">
    <location>
        <begin position="1"/>
        <end position="11"/>
    </location>
</feature>
<proteinExistence type="predicted"/>